<organism evidence="1 2">
    <name type="scientific">Candidatus Syntrophocurvum alkaliphilum</name>
    <dbReference type="NCBI Taxonomy" id="2293317"/>
    <lineage>
        <taxon>Bacteria</taxon>
        <taxon>Bacillati</taxon>
        <taxon>Bacillota</taxon>
        <taxon>Clostridia</taxon>
        <taxon>Eubacteriales</taxon>
        <taxon>Syntrophomonadaceae</taxon>
        <taxon>Candidatus Syntrophocurvum</taxon>
    </lineage>
</organism>
<dbReference type="RefSeq" id="WP_156204207.1">
    <property type="nucleotide sequence ID" value="NZ_CP046457.1"/>
</dbReference>
<accession>A0A6I6DMB4</accession>
<name>A0A6I6DMB4_9FIRM</name>
<dbReference type="Proteomes" id="UP000426444">
    <property type="component" value="Chromosome"/>
</dbReference>
<dbReference type="OrthoDB" id="49105at2"/>
<evidence type="ECO:0000313" key="1">
    <source>
        <dbReference type="EMBL" id="QGU00421.1"/>
    </source>
</evidence>
<sequence length="75" mass="8072">MIKEGGKLSAEKVSDRIVDFAKAISGGDKDKIELLKDAIKQGFEAASAALGGLPEVSEQTYDLVMQKLDAWMEEG</sequence>
<dbReference type="KEGG" id="salq:SYNTR_1827"/>
<proteinExistence type="predicted"/>
<dbReference type="EMBL" id="CP046457">
    <property type="protein sequence ID" value="QGU00421.1"/>
    <property type="molecule type" value="Genomic_DNA"/>
</dbReference>
<gene>
    <name evidence="1" type="ORF">SYNTR_1827</name>
</gene>
<dbReference type="AlphaFoldDB" id="A0A6I6DMB4"/>
<reference evidence="2" key="1">
    <citation type="journal article" date="2019" name="Microbiology">
        <title>Complete Genome Sequence of an Uncultured Bacterium of the Candidate Phylum Bipolaricaulota.</title>
        <authorList>
            <person name="Kadnikov V.V."/>
            <person name="Mardanov A.V."/>
            <person name="Beletsky A.V."/>
            <person name="Frank Y.A."/>
            <person name="Karnachuk O.V."/>
            <person name="Ravin N.V."/>
        </authorList>
    </citation>
    <scope>NUCLEOTIDE SEQUENCE [LARGE SCALE GENOMIC DNA]</scope>
</reference>
<evidence type="ECO:0000313" key="2">
    <source>
        <dbReference type="Proteomes" id="UP000426444"/>
    </source>
</evidence>
<keyword evidence="2" id="KW-1185">Reference proteome</keyword>
<protein>
    <submittedName>
        <fullName evidence="1">Uncharacterized protein</fullName>
    </submittedName>
</protein>